<dbReference type="EMBL" id="JBEZFP010000083">
    <property type="protein sequence ID" value="MEU8137251.1"/>
    <property type="molecule type" value="Genomic_DNA"/>
</dbReference>
<proteinExistence type="predicted"/>
<name>A0ABV3DNB8_9ACTN</name>
<evidence type="ECO:0000313" key="1">
    <source>
        <dbReference type="EMBL" id="MEU8137251.1"/>
    </source>
</evidence>
<protein>
    <submittedName>
        <fullName evidence="1">DUF5994 family protein</fullName>
    </submittedName>
</protein>
<gene>
    <name evidence="1" type="ORF">AB0C36_27505</name>
</gene>
<evidence type="ECO:0000313" key="2">
    <source>
        <dbReference type="Proteomes" id="UP001551482"/>
    </source>
</evidence>
<dbReference type="RefSeq" id="WP_358358878.1">
    <property type="nucleotide sequence ID" value="NZ_JBEZFP010000083.1"/>
</dbReference>
<sequence length="159" mass="17392">MTMTNPSAPARLAFAPAGRNRSRIDGAWWPRSRDLAAELPLLGLAMADLGVITRATVNPRHWDSVPRLVRVSGRSLKVGWFTDEQDEHEIMLLSYHAARWELLVVPPETDSTVAAQLMEAAAAPDDLRGAGELIRAMVRPSESAIGSNGRAQPGYRQLV</sequence>
<reference evidence="1 2" key="1">
    <citation type="submission" date="2024-06" db="EMBL/GenBank/DDBJ databases">
        <title>The Natural Products Discovery Center: Release of the First 8490 Sequenced Strains for Exploring Actinobacteria Biosynthetic Diversity.</title>
        <authorList>
            <person name="Kalkreuter E."/>
            <person name="Kautsar S.A."/>
            <person name="Yang D."/>
            <person name="Bader C.D."/>
            <person name="Teijaro C.N."/>
            <person name="Fluegel L."/>
            <person name="Davis C.M."/>
            <person name="Simpson J.R."/>
            <person name="Lauterbach L."/>
            <person name="Steele A.D."/>
            <person name="Gui C."/>
            <person name="Meng S."/>
            <person name="Li G."/>
            <person name="Viehrig K."/>
            <person name="Ye F."/>
            <person name="Su P."/>
            <person name="Kiefer A.F."/>
            <person name="Nichols A."/>
            <person name="Cepeda A.J."/>
            <person name="Yan W."/>
            <person name="Fan B."/>
            <person name="Jiang Y."/>
            <person name="Adhikari A."/>
            <person name="Zheng C.-J."/>
            <person name="Schuster L."/>
            <person name="Cowan T.M."/>
            <person name="Smanski M.J."/>
            <person name="Chevrette M.G."/>
            <person name="De Carvalho L.P.S."/>
            <person name="Shen B."/>
        </authorList>
    </citation>
    <scope>NUCLEOTIDE SEQUENCE [LARGE SCALE GENOMIC DNA]</scope>
    <source>
        <strain evidence="1 2">NPDC048946</strain>
    </source>
</reference>
<accession>A0ABV3DNB8</accession>
<organism evidence="1 2">
    <name type="scientific">Streptodolium elevatio</name>
    <dbReference type="NCBI Taxonomy" id="3157996"/>
    <lineage>
        <taxon>Bacteria</taxon>
        <taxon>Bacillati</taxon>
        <taxon>Actinomycetota</taxon>
        <taxon>Actinomycetes</taxon>
        <taxon>Kitasatosporales</taxon>
        <taxon>Streptomycetaceae</taxon>
        <taxon>Streptodolium</taxon>
    </lineage>
</organism>
<comment type="caution">
    <text evidence="1">The sequence shown here is derived from an EMBL/GenBank/DDBJ whole genome shotgun (WGS) entry which is preliminary data.</text>
</comment>
<keyword evidence="2" id="KW-1185">Reference proteome</keyword>
<dbReference type="Pfam" id="PF19457">
    <property type="entry name" value="DUF5994"/>
    <property type="match status" value="1"/>
</dbReference>
<dbReference type="InterPro" id="IPR046036">
    <property type="entry name" value="DUF5994"/>
</dbReference>
<dbReference type="Proteomes" id="UP001551482">
    <property type="component" value="Unassembled WGS sequence"/>
</dbReference>